<gene>
    <name evidence="2" type="ORF">WJX73_000251</name>
</gene>
<feature type="compositionally biased region" description="Acidic residues" evidence="1">
    <location>
        <begin position="313"/>
        <end position="323"/>
    </location>
</feature>
<comment type="caution">
    <text evidence="2">The sequence shown here is derived from an EMBL/GenBank/DDBJ whole genome shotgun (WGS) entry which is preliminary data.</text>
</comment>
<keyword evidence="3" id="KW-1185">Reference proteome</keyword>
<name>A0AAW1P1D8_9CHLO</name>
<dbReference type="Proteomes" id="UP001465755">
    <property type="component" value="Unassembled WGS sequence"/>
</dbReference>
<proteinExistence type="predicted"/>
<feature type="compositionally biased region" description="Basic residues" evidence="1">
    <location>
        <begin position="360"/>
        <end position="372"/>
    </location>
</feature>
<evidence type="ECO:0000313" key="3">
    <source>
        <dbReference type="Proteomes" id="UP001465755"/>
    </source>
</evidence>
<dbReference type="AlphaFoldDB" id="A0AAW1P1D8"/>
<organism evidence="2 3">
    <name type="scientific">Symbiochloris irregularis</name>
    <dbReference type="NCBI Taxonomy" id="706552"/>
    <lineage>
        <taxon>Eukaryota</taxon>
        <taxon>Viridiplantae</taxon>
        <taxon>Chlorophyta</taxon>
        <taxon>core chlorophytes</taxon>
        <taxon>Trebouxiophyceae</taxon>
        <taxon>Trebouxiales</taxon>
        <taxon>Trebouxiaceae</taxon>
        <taxon>Symbiochloris</taxon>
    </lineage>
</organism>
<feature type="compositionally biased region" description="Basic and acidic residues" evidence="1">
    <location>
        <begin position="348"/>
        <end position="359"/>
    </location>
</feature>
<reference evidence="2 3" key="1">
    <citation type="journal article" date="2024" name="Nat. Commun.">
        <title>Phylogenomics reveals the evolutionary origins of lichenization in chlorophyte algae.</title>
        <authorList>
            <person name="Puginier C."/>
            <person name="Libourel C."/>
            <person name="Otte J."/>
            <person name="Skaloud P."/>
            <person name="Haon M."/>
            <person name="Grisel S."/>
            <person name="Petersen M."/>
            <person name="Berrin J.G."/>
            <person name="Delaux P.M."/>
            <person name="Dal Grande F."/>
            <person name="Keller J."/>
        </authorList>
    </citation>
    <scope>NUCLEOTIDE SEQUENCE [LARGE SCALE GENOMIC DNA]</scope>
    <source>
        <strain evidence="2 3">SAG 2036</strain>
    </source>
</reference>
<accession>A0AAW1P1D8</accession>
<protein>
    <submittedName>
        <fullName evidence="2">Uncharacterized protein</fullName>
    </submittedName>
</protein>
<sequence>MMLLLRGSYLESFLEAELDARLRAAELQCSEHATTVPPLHQDSASLHPLEPLLEPSSGDHLQDPGCAGPAMLHDDLDAYLPSTSVHMDEQLQTRDSESHPHRVRFMEGDADVTAQLLAPKQETKPWGLFSPEAVQRKLLQGPPSQDATTPMDTGRVLNSLVTPAGQRTTHTSTGQHTGVRNTVQRPSALTPFPGYIGPAGLLLTSPSPNVARKSPGRPQTAMPMSARRNQQMPGMRRALSLGPALPSSLQLPDLNPNSLFSPAAGQEPDILRLDHGSKQGHPTPSAAHAFFLEKKKAGSSGLGARTRIRSPDEAELDDRDDPEYIPSGLRGTRASARQKSNTIPAVHMRPEVHPEEARRSRPARNRKPRAHHHQADDDQEGEPSTSRRPKHIEEMHLEHRQLNTLNRQLKGDLRHLLGKLEATQRENKLVKQLAGVLAFEPQALLEQPSCTELDKFRARVAASTGNTASWGSPNVAGSSLNAAEGAAAADGALRGVEDDAARQRAKEILEEGLPKMTGFAWPPTGAYQAITPEQAHQVALQALASSDNDATEALAKLLTLALRMD</sequence>
<feature type="region of interest" description="Disordered" evidence="1">
    <location>
        <begin position="203"/>
        <end position="230"/>
    </location>
</feature>
<evidence type="ECO:0000256" key="1">
    <source>
        <dbReference type="SAM" id="MobiDB-lite"/>
    </source>
</evidence>
<evidence type="ECO:0000313" key="2">
    <source>
        <dbReference type="EMBL" id="KAK9800773.1"/>
    </source>
</evidence>
<feature type="region of interest" description="Disordered" evidence="1">
    <location>
        <begin position="163"/>
        <end position="186"/>
    </location>
</feature>
<dbReference type="EMBL" id="JALJOQ010000080">
    <property type="protein sequence ID" value="KAK9800773.1"/>
    <property type="molecule type" value="Genomic_DNA"/>
</dbReference>
<feature type="region of interest" description="Disordered" evidence="1">
    <location>
        <begin position="298"/>
        <end position="387"/>
    </location>
</feature>